<dbReference type="Proteomes" id="UP000612746">
    <property type="component" value="Unassembled WGS sequence"/>
</dbReference>
<feature type="region of interest" description="Disordered" evidence="1">
    <location>
        <begin position="77"/>
        <end position="99"/>
    </location>
</feature>
<dbReference type="EMBL" id="JAEPRA010000013">
    <property type="protein sequence ID" value="KAG2176825.1"/>
    <property type="molecule type" value="Genomic_DNA"/>
</dbReference>
<evidence type="ECO:0000313" key="3">
    <source>
        <dbReference type="Proteomes" id="UP000612746"/>
    </source>
</evidence>
<keyword evidence="3" id="KW-1185">Reference proteome</keyword>
<evidence type="ECO:0000256" key="1">
    <source>
        <dbReference type="SAM" id="MobiDB-lite"/>
    </source>
</evidence>
<feature type="non-terminal residue" evidence="2">
    <location>
        <position position="99"/>
    </location>
</feature>
<evidence type="ECO:0000313" key="2">
    <source>
        <dbReference type="EMBL" id="KAG2176825.1"/>
    </source>
</evidence>
<organism evidence="2 3">
    <name type="scientific">Umbelopsis vinacea</name>
    <dbReference type="NCBI Taxonomy" id="44442"/>
    <lineage>
        <taxon>Eukaryota</taxon>
        <taxon>Fungi</taxon>
        <taxon>Fungi incertae sedis</taxon>
        <taxon>Mucoromycota</taxon>
        <taxon>Mucoromycotina</taxon>
        <taxon>Umbelopsidomycetes</taxon>
        <taxon>Umbelopsidales</taxon>
        <taxon>Umbelopsidaceae</taxon>
        <taxon>Umbelopsis</taxon>
    </lineage>
</organism>
<dbReference type="AlphaFoldDB" id="A0A8H7UBI4"/>
<gene>
    <name evidence="2" type="ORF">INT44_007489</name>
</gene>
<accession>A0A8H7UBI4</accession>
<reference evidence="2" key="1">
    <citation type="submission" date="2020-12" db="EMBL/GenBank/DDBJ databases">
        <title>Metabolic potential, ecology and presence of endohyphal bacteria is reflected in genomic diversity of Mucoromycotina.</title>
        <authorList>
            <person name="Muszewska A."/>
            <person name="Okrasinska A."/>
            <person name="Steczkiewicz K."/>
            <person name="Drgas O."/>
            <person name="Orlowska M."/>
            <person name="Perlinska-Lenart U."/>
            <person name="Aleksandrzak-Piekarczyk T."/>
            <person name="Szatraj K."/>
            <person name="Zielenkiewicz U."/>
            <person name="Pilsyk S."/>
            <person name="Malc E."/>
            <person name="Mieczkowski P."/>
            <person name="Kruszewska J.S."/>
            <person name="Biernat P."/>
            <person name="Pawlowska J."/>
        </authorList>
    </citation>
    <scope>NUCLEOTIDE SEQUENCE</scope>
    <source>
        <strain evidence="2">WA0000051536</strain>
    </source>
</reference>
<sequence length="99" mass="11406">DTFEIISLTIYYLYQQLYAVTFLSSVRRAVIEVYIFIFLVYHIWSTDRFRVSIQFDLYLGKALILMPMTVSASQKNLHGRTKKCSNGDDVNNDAVSGVL</sequence>
<proteinExistence type="predicted"/>
<name>A0A8H7UBI4_9FUNG</name>
<protein>
    <submittedName>
        <fullName evidence="2">Uncharacterized protein</fullName>
    </submittedName>
</protein>
<comment type="caution">
    <text evidence="2">The sequence shown here is derived from an EMBL/GenBank/DDBJ whole genome shotgun (WGS) entry which is preliminary data.</text>
</comment>
<feature type="non-terminal residue" evidence="2">
    <location>
        <position position="1"/>
    </location>
</feature>